<dbReference type="RefSeq" id="WP_141195812.1">
    <property type="nucleotide sequence ID" value="NZ_CP041186.1"/>
</dbReference>
<feature type="compositionally biased region" description="Basic and acidic residues" evidence="1">
    <location>
        <begin position="78"/>
        <end position="91"/>
    </location>
</feature>
<dbReference type="InterPro" id="IPR010633">
    <property type="entry name" value="Phage_lambda_GpZ"/>
</dbReference>
<dbReference type="EMBL" id="CP041186">
    <property type="protein sequence ID" value="QDG49313.1"/>
    <property type="molecule type" value="Genomic_DNA"/>
</dbReference>
<organism evidence="2 3">
    <name type="scientific">Persicimonas caeni</name>
    <dbReference type="NCBI Taxonomy" id="2292766"/>
    <lineage>
        <taxon>Bacteria</taxon>
        <taxon>Deltaproteobacteria</taxon>
        <taxon>Bradymonadales</taxon>
        <taxon>Bradymonadaceae</taxon>
        <taxon>Persicimonas</taxon>
    </lineage>
</organism>
<proteinExistence type="predicted"/>
<evidence type="ECO:0000313" key="2">
    <source>
        <dbReference type="EMBL" id="QDG49313.1"/>
    </source>
</evidence>
<feature type="region of interest" description="Disordered" evidence="1">
    <location>
        <begin position="57"/>
        <end position="91"/>
    </location>
</feature>
<evidence type="ECO:0000313" key="3">
    <source>
        <dbReference type="Proteomes" id="UP000315995"/>
    </source>
</evidence>
<keyword evidence="3" id="KW-1185">Reference proteome</keyword>
<protein>
    <submittedName>
        <fullName evidence="2">Uncharacterized protein</fullName>
    </submittedName>
</protein>
<name>A0A4Y6PM68_PERCE</name>
<dbReference type="Pfam" id="PF06763">
    <property type="entry name" value="Minor_tail_Z"/>
    <property type="match status" value="1"/>
</dbReference>
<feature type="compositionally biased region" description="Basic residues" evidence="1">
    <location>
        <begin position="63"/>
        <end position="73"/>
    </location>
</feature>
<sequence>MFAVTARPTDRDVRAEIKNLHPKKVINAQVRAINKTARGLRTEISKGVRQEVALKASSVKDSLKRHKAKRRPNPRATLDVDAKPIPLKHDGARQIRKGTSVRVKKSSGRKLIKHAFVPKKLGKHVFQRKGDYRLPASEGKYIPRRCPLHAVARRRKMS</sequence>
<accession>A0A4Y6PM68</accession>
<dbReference type="AlphaFoldDB" id="A0A4Y6PM68"/>
<gene>
    <name evidence="2" type="ORF">FIV42_00750</name>
</gene>
<evidence type="ECO:0000256" key="1">
    <source>
        <dbReference type="SAM" id="MobiDB-lite"/>
    </source>
</evidence>
<accession>A0A5B8XYP6</accession>
<reference evidence="2 3" key="1">
    <citation type="submission" date="2019-06" db="EMBL/GenBank/DDBJ databases">
        <title>Persicimonas caeni gen. nov., sp. nov., a predatory bacterium isolated from solar saltern.</title>
        <authorList>
            <person name="Wang S."/>
        </authorList>
    </citation>
    <scope>NUCLEOTIDE SEQUENCE [LARGE SCALE GENOMIC DNA]</scope>
    <source>
        <strain evidence="2 3">YN101</strain>
    </source>
</reference>
<dbReference type="Proteomes" id="UP000315995">
    <property type="component" value="Chromosome"/>
</dbReference>
<dbReference type="OrthoDB" id="5518677at2"/>